<name>A0AAN8JU86_PATCE</name>
<dbReference type="EMBL" id="JAZGQO010000008">
    <property type="protein sequence ID" value="KAK6180083.1"/>
    <property type="molecule type" value="Genomic_DNA"/>
</dbReference>
<dbReference type="AlphaFoldDB" id="A0AAN8JU86"/>
<sequence length="195" mass="22106">MIYTSLRSILKRILNQQSNKTKSDKKIDMSSRCHNCEQNCIHELIYSSTKAFRDFNNNPSKCPACILLNSKQTKKVPGGSDTFRRALAETENMEQVNNNRIPGNEGSPVLSKGGLKKRFNDFKESSKNDFLGKISGIKDKFCESKKLDKHSKRTVRWADEKKGMKLVTVHVLRPRLSFATQASSPIVPRSILRAC</sequence>
<dbReference type="Proteomes" id="UP001347796">
    <property type="component" value="Unassembled WGS sequence"/>
</dbReference>
<evidence type="ECO:0000313" key="1">
    <source>
        <dbReference type="EMBL" id="KAK6180083.1"/>
    </source>
</evidence>
<protein>
    <submittedName>
        <fullName evidence="1">Uncharacterized protein</fullName>
    </submittedName>
</protein>
<proteinExistence type="predicted"/>
<organism evidence="1 2">
    <name type="scientific">Patella caerulea</name>
    <name type="common">Rayed Mediterranean limpet</name>
    <dbReference type="NCBI Taxonomy" id="87958"/>
    <lineage>
        <taxon>Eukaryota</taxon>
        <taxon>Metazoa</taxon>
        <taxon>Spiralia</taxon>
        <taxon>Lophotrochozoa</taxon>
        <taxon>Mollusca</taxon>
        <taxon>Gastropoda</taxon>
        <taxon>Patellogastropoda</taxon>
        <taxon>Patelloidea</taxon>
        <taxon>Patellidae</taxon>
        <taxon>Patella</taxon>
    </lineage>
</organism>
<keyword evidence="2" id="KW-1185">Reference proteome</keyword>
<reference evidence="1 2" key="1">
    <citation type="submission" date="2024-01" db="EMBL/GenBank/DDBJ databases">
        <title>The genome of the rayed Mediterranean limpet Patella caerulea (Linnaeus, 1758).</title>
        <authorList>
            <person name="Anh-Thu Weber A."/>
            <person name="Halstead-Nussloch G."/>
        </authorList>
    </citation>
    <scope>NUCLEOTIDE SEQUENCE [LARGE SCALE GENOMIC DNA]</scope>
    <source>
        <strain evidence="1">AATW-2023a</strain>
        <tissue evidence="1">Whole specimen</tissue>
    </source>
</reference>
<comment type="caution">
    <text evidence="1">The sequence shown here is derived from an EMBL/GenBank/DDBJ whole genome shotgun (WGS) entry which is preliminary data.</text>
</comment>
<evidence type="ECO:0000313" key="2">
    <source>
        <dbReference type="Proteomes" id="UP001347796"/>
    </source>
</evidence>
<accession>A0AAN8JU86</accession>
<gene>
    <name evidence="1" type="ORF">SNE40_012296</name>
</gene>